<accession>A0A521B530</accession>
<evidence type="ECO:0000313" key="1">
    <source>
        <dbReference type="EMBL" id="SMO42151.1"/>
    </source>
</evidence>
<dbReference type="RefSeq" id="WP_142504216.1">
    <property type="nucleotide sequence ID" value="NZ_FXTI01000001.1"/>
</dbReference>
<proteinExistence type="predicted"/>
<sequence>MNIIYQCYGSAHSSVTAAAIHLGKLPENRIPTVKEVMNLPDFDRSLDTYIGTLFYKGKDECGISVYTLGLGREWQVGLRSVESLLQLIGQDPSTFRIVHALNCITFTTKLGGALSRKYGFWWMGRRLAAYGVRKSYPRLVTLVQEVKNDLHRT</sequence>
<gene>
    <name evidence="1" type="ORF">SAMN06264849_101556</name>
</gene>
<protein>
    <recommendedName>
        <fullName evidence="3">DUF3189 domain-containing protein</fullName>
    </recommendedName>
</protein>
<dbReference type="Proteomes" id="UP000315636">
    <property type="component" value="Unassembled WGS sequence"/>
</dbReference>
<name>A0A521B530_9BACL</name>
<dbReference type="AlphaFoldDB" id="A0A521B530"/>
<reference evidence="1 2" key="1">
    <citation type="submission" date="2017-05" db="EMBL/GenBank/DDBJ databases">
        <authorList>
            <person name="Varghese N."/>
            <person name="Submissions S."/>
        </authorList>
    </citation>
    <scope>NUCLEOTIDE SEQUENCE [LARGE SCALE GENOMIC DNA]</scope>
    <source>
        <strain evidence="1 2">DSM 45474</strain>
    </source>
</reference>
<organism evidence="1 2">
    <name type="scientific">Melghirimyces algeriensis</name>
    <dbReference type="NCBI Taxonomy" id="910412"/>
    <lineage>
        <taxon>Bacteria</taxon>
        <taxon>Bacillati</taxon>
        <taxon>Bacillota</taxon>
        <taxon>Bacilli</taxon>
        <taxon>Bacillales</taxon>
        <taxon>Thermoactinomycetaceae</taxon>
        <taxon>Melghirimyces</taxon>
    </lineage>
</organism>
<dbReference type="OrthoDB" id="1680616at2"/>
<dbReference type="Pfam" id="PF11385">
    <property type="entry name" value="DUF3189"/>
    <property type="match status" value="1"/>
</dbReference>
<dbReference type="InterPro" id="IPR021525">
    <property type="entry name" value="DUF3189"/>
</dbReference>
<dbReference type="EMBL" id="FXTI01000001">
    <property type="protein sequence ID" value="SMO42151.1"/>
    <property type="molecule type" value="Genomic_DNA"/>
</dbReference>
<evidence type="ECO:0008006" key="3">
    <source>
        <dbReference type="Google" id="ProtNLM"/>
    </source>
</evidence>
<evidence type="ECO:0000313" key="2">
    <source>
        <dbReference type="Proteomes" id="UP000315636"/>
    </source>
</evidence>
<keyword evidence="2" id="KW-1185">Reference proteome</keyword>